<reference evidence="2" key="1">
    <citation type="journal article" date="2023" name="Mol. Phylogenet. Evol.">
        <title>Genome-scale phylogeny and comparative genomics of the fungal order Sordariales.</title>
        <authorList>
            <person name="Hensen N."/>
            <person name="Bonometti L."/>
            <person name="Westerberg I."/>
            <person name="Brannstrom I.O."/>
            <person name="Guillou S."/>
            <person name="Cros-Aarteil S."/>
            <person name="Calhoun S."/>
            <person name="Haridas S."/>
            <person name="Kuo A."/>
            <person name="Mondo S."/>
            <person name="Pangilinan J."/>
            <person name="Riley R."/>
            <person name="LaButti K."/>
            <person name="Andreopoulos B."/>
            <person name="Lipzen A."/>
            <person name="Chen C."/>
            <person name="Yan M."/>
            <person name="Daum C."/>
            <person name="Ng V."/>
            <person name="Clum A."/>
            <person name="Steindorff A."/>
            <person name="Ohm R.A."/>
            <person name="Martin F."/>
            <person name="Silar P."/>
            <person name="Natvig D.O."/>
            <person name="Lalanne C."/>
            <person name="Gautier V."/>
            <person name="Ament-Velasquez S.L."/>
            <person name="Kruys A."/>
            <person name="Hutchinson M.I."/>
            <person name="Powell A.J."/>
            <person name="Barry K."/>
            <person name="Miller A.N."/>
            <person name="Grigoriev I.V."/>
            <person name="Debuchy R."/>
            <person name="Gladieux P."/>
            <person name="Hiltunen Thoren M."/>
            <person name="Johannesson H."/>
        </authorList>
    </citation>
    <scope>NUCLEOTIDE SEQUENCE</scope>
    <source>
        <strain evidence="2">PSN243</strain>
    </source>
</reference>
<accession>A0AAV9G3R7</accession>
<name>A0AAV9G3R7_9PEZI</name>
<reference evidence="2" key="2">
    <citation type="submission" date="2023-05" db="EMBL/GenBank/DDBJ databases">
        <authorList>
            <consortium name="Lawrence Berkeley National Laboratory"/>
            <person name="Steindorff A."/>
            <person name="Hensen N."/>
            <person name="Bonometti L."/>
            <person name="Westerberg I."/>
            <person name="Brannstrom I.O."/>
            <person name="Guillou S."/>
            <person name="Cros-Aarteil S."/>
            <person name="Calhoun S."/>
            <person name="Haridas S."/>
            <person name="Kuo A."/>
            <person name="Mondo S."/>
            <person name="Pangilinan J."/>
            <person name="Riley R."/>
            <person name="Labutti K."/>
            <person name="Andreopoulos B."/>
            <person name="Lipzen A."/>
            <person name="Chen C."/>
            <person name="Yanf M."/>
            <person name="Daum C."/>
            <person name="Ng V."/>
            <person name="Clum A."/>
            <person name="Ohm R."/>
            <person name="Martin F."/>
            <person name="Silar P."/>
            <person name="Natvig D."/>
            <person name="Lalanne C."/>
            <person name="Gautier V."/>
            <person name="Ament-Velasquez S.L."/>
            <person name="Kruys A."/>
            <person name="Hutchinson M.I."/>
            <person name="Powell A.J."/>
            <person name="Barry K."/>
            <person name="Miller A.N."/>
            <person name="Grigoriev I.V."/>
            <person name="Debuchy R."/>
            <person name="Gladieux P."/>
            <person name="Thoren M.H."/>
            <person name="Johannesson H."/>
        </authorList>
    </citation>
    <scope>NUCLEOTIDE SEQUENCE</scope>
    <source>
        <strain evidence="2">PSN243</strain>
    </source>
</reference>
<dbReference type="AlphaFoldDB" id="A0AAV9G3R7"/>
<evidence type="ECO:0000256" key="1">
    <source>
        <dbReference type="SAM" id="SignalP"/>
    </source>
</evidence>
<feature type="signal peptide" evidence="1">
    <location>
        <begin position="1"/>
        <end position="18"/>
    </location>
</feature>
<evidence type="ECO:0000313" key="3">
    <source>
        <dbReference type="Proteomes" id="UP001321760"/>
    </source>
</evidence>
<proteinExistence type="predicted"/>
<feature type="chain" id="PRO_5043384402" description="Cyanovirin-N domain-containing protein" evidence="1">
    <location>
        <begin position="19"/>
        <end position="140"/>
    </location>
</feature>
<gene>
    <name evidence="2" type="ORF">QBC34DRAFT_387844</name>
</gene>
<dbReference type="Proteomes" id="UP001321760">
    <property type="component" value="Unassembled WGS sequence"/>
</dbReference>
<protein>
    <recommendedName>
        <fullName evidence="4">Cyanovirin-N domain-containing protein</fullName>
    </recommendedName>
</protein>
<sequence>MVSTKSLTLLALTGLVSAEYLAVIETNPTFQLGQQCNPQASTYAITDFGDSHAPETGSSCTTKGLVLSTNSKTRLDGCGSEYSGGWKVCLTSYGGNVHNGRGQHQRCDRDDSTIFNCPTGLFCWTNRKRVLKCQGKWYND</sequence>
<evidence type="ECO:0000313" key="2">
    <source>
        <dbReference type="EMBL" id="KAK4441890.1"/>
    </source>
</evidence>
<keyword evidence="3" id="KW-1185">Reference proteome</keyword>
<evidence type="ECO:0008006" key="4">
    <source>
        <dbReference type="Google" id="ProtNLM"/>
    </source>
</evidence>
<dbReference type="EMBL" id="MU866049">
    <property type="protein sequence ID" value="KAK4441890.1"/>
    <property type="molecule type" value="Genomic_DNA"/>
</dbReference>
<keyword evidence="1" id="KW-0732">Signal</keyword>
<comment type="caution">
    <text evidence="2">The sequence shown here is derived from an EMBL/GenBank/DDBJ whole genome shotgun (WGS) entry which is preliminary data.</text>
</comment>
<organism evidence="2 3">
    <name type="scientific">Podospora aff. communis PSN243</name>
    <dbReference type="NCBI Taxonomy" id="3040156"/>
    <lineage>
        <taxon>Eukaryota</taxon>
        <taxon>Fungi</taxon>
        <taxon>Dikarya</taxon>
        <taxon>Ascomycota</taxon>
        <taxon>Pezizomycotina</taxon>
        <taxon>Sordariomycetes</taxon>
        <taxon>Sordariomycetidae</taxon>
        <taxon>Sordariales</taxon>
        <taxon>Podosporaceae</taxon>
        <taxon>Podospora</taxon>
    </lineage>
</organism>